<evidence type="ECO:0000256" key="2">
    <source>
        <dbReference type="SAM" id="Coils"/>
    </source>
</evidence>
<dbReference type="GO" id="GO:0008270">
    <property type="term" value="F:zinc ion binding"/>
    <property type="evidence" value="ECO:0007669"/>
    <property type="project" value="UniProtKB-KW"/>
</dbReference>
<keyword evidence="1" id="KW-0863">Zinc-finger</keyword>
<dbReference type="AlphaFoldDB" id="A0A023EN19"/>
<dbReference type="InterPro" id="IPR001878">
    <property type="entry name" value="Znf_CCHC"/>
</dbReference>
<dbReference type="SUPFAM" id="SSF57756">
    <property type="entry name" value="Retrovirus zinc finger-like domains"/>
    <property type="match status" value="1"/>
</dbReference>
<evidence type="ECO:0000256" key="3">
    <source>
        <dbReference type="SAM" id="MobiDB-lite"/>
    </source>
</evidence>
<dbReference type="EMBL" id="GAPW01002826">
    <property type="protein sequence ID" value="JAC10772.1"/>
    <property type="molecule type" value="mRNA"/>
</dbReference>
<feature type="non-terminal residue" evidence="5">
    <location>
        <position position="1"/>
    </location>
</feature>
<evidence type="ECO:0000313" key="5">
    <source>
        <dbReference type="EMBL" id="JAC10772.1"/>
    </source>
</evidence>
<name>A0A023EN19_AEDAL</name>
<feature type="compositionally biased region" description="Basic and acidic residues" evidence="3">
    <location>
        <begin position="273"/>
        <end position="283"/>
    </location>
</feature>
<dbReference type="PROSITE" id="PS50158">
    <property type="entry name" value="ZF_CCHC"/>
    <property type="match status" value="1"/>
</dbReference>
<dbReference type="GO" id="GO:0003676">
    <property type="term" value="F:nucleic acid binding"/>
    <property type="evidence" value="ECO:0007669"/>
    <property type="project" value="InterPro"/>
</dbReference>
<keyword evidence="1" id="KW-0479">Metal-binding</keyword>
<feature type="coiled-coil region" evidence="2">
    <location>
        <begin position="229"/>
        <end position="256"/>
    </location>
</feature>
<feature type="domain" description="CCHC-type" evidence="4">
    <location>
        <begin position="164"/>
        <end position="180"/>
    </location>
</feature>
<proteinExistence type="evidence at transcript level"/>
<reference evidence="5" key="1">
    <citation type="journal article" date="2014" name="PLoS Negl. Trop. Dis.">
        <title>Identification and characterization of seminal fluid proteins in the Asian tiger mosquito, Aedes albopictus.</title>
        <authorList>
            <person name="Boes K.E."/>
            <person name="Ribeiro J.M."/>
            <person name="Wong A."/>
            <person name="Harrington L.C."/>
            <person name="Wolfner M.F."/>
            <person name="Sirot L.K."/>
        </authorList>
    </citation>
    <scope>NUCLEOTIDE SEQUENCE</scope>
    <source>
        <tissue evidence="5">Reproductive organs</tissue>
    </source>
</reference>
<organism evidence="5">
    <name type="scientific">Aedes albopictus</name>
    <name type="common">Asian tiger mosquito</name>
    <name type="synonym">Stegomyia albopicta</name>
    <dbReference type="NCBI Taxonomy" id="7160"/>
    <lineage>
        <taxon>Eukaryota</taxon>
        <taxon>Metazoa</taxon>
        <taxon>Ecdysozoa</taxon>
        <taxon>Arthropoda</taxon>
        <taxon>Hexapoda</taxon>
        <taxon>Insecta</taxon>
        <taxon>Pterygota</taxon>
        <taxon>Neoptera</taxon>
        <taxon>Endopterygota</taxon>
        <taxon>Diptera</taxon>
        <taxon>Nematocera</taxon>
        <taxon>Culicoidea</taxon>
        <taxon>Culicidae</taxon>
        <taxon>Culicinae</taxon>
        <taxon>Aedini</taxon>
        <taxon>Aedes</taxon>
        <taxon>Stegomyia</taxon>
    </lineage>
</organism>
<dbReference type="VEuPathDB" id="VectorBase:AALF012412"/>
<dbReference type="VEuPathDB" id="VectorBase:AALC636_005003"/>
<evidence type="ECO:0000256" key="1">
    <source>
        <dbReference type="PROSITE-ProRule" id="PRU00047"/>
    </source>
</evidence>
<keyword evidence="2" id="KW-0175">Coiled coil</keyword>
<protein>
    <submittedName>
        <fullName evidence="5">Putative cpij012062 pol-like protein</fullName>
    </submittedName>
</protein>
<feature type="region of interest" description="Disordered" evidence="3">
    <location>
        <begin position="273"/>
        <end position="306"/>
    </location>
</feature>
<keyword evidence="1" id="KW-0862">Zinc</keyword>
<accession>A0A023EN19</accession>
<sequence length="306" mass="34702">AQFKFPPGAQQPSWAEIASFTKRFHSDVLQIEAVYKLPGRILCIKYNTEEAMEATMMRRKEPNKFQYADGTTVDVHLSVAGMNNTYVRVFDIAPEVPDNNLVQAFAEYGKVESVVRERFPTGMGLDHLYTGVRGVYIEIEREIPPSLDISGWKVRIFYEGLRDKCFSCGLEGHLRDTCPKRKNKKPKEKKIGKPVSYADVVESGASVMSDEVEIIEVETIQEQVIRQPREDIAELVRAELNRKEEEEAEQQRLRQEKAMAGLAKIANAFEAAMEKHEANERRSKFAANGSSSSTEVLRPKKTARKS</sequence>
<dbReference type="InterPro" id="IPR036875">
    <property type="entry name" value="Znf_CCHC_sf"/>
</dbReference>
<evidence type="ECO:0000259" key="4">
    <source>
        <dbReference type="PROSITE" id="PS50158"/>
    </source>
</evidence>